<dbReference type="InterPro" id="IPR001647">
    <property type="entry name" value="HTH_TetR"/>
</dbReference>
<dbReference type="PROSITE" id="PS50977">
    <property type="entry name" value="HTH_TETR_2"/>
    <property type="match status" value="1"/>
</dbReference>
<dbReference type="OrthoDB" id="9812134at2"/>
<keyword evidence="3 5" id="KW-0238">DNA-binding</keyword>
<dbReference type="PRINTS" id="PR00455">
    <property type="entry name" value="HTHTETR"/>
</dbReference>
<dbReference type="InterPro" id="IPR036271">
    <property type="entry name" value="Tet_transcr_reg_TetR-rel_C_sf"/>
</dbReference>
<evidence type="ECO:0000313" key="7">
    <source>
        <dbReference type="EMBL" id="AZK45214.1"/>
    </source>
</evidence>
<organism evidence="7 8">
    <name type="scientific">Paenibacillus lentus</name>
    <dbReference type="NCBI Taxonomy" id="1338368"/>
    <lineage>
        <taxon>Bacteria</taxon>
        <taxon>Bacillati</taxon>
        <taxon>Bacillota</taxon>
        <taxon>Bacilli</taxon>
        <taxon>Bacillales</taxon>
        <taxon>Paenibacillaceae</taxon>
        <taxon>Paenibacillus</taxon>
    </lineage>
</organism>
<dbReference type="GO" id="GO:0003700">
    <property type="term" value="F:DNA-binding transcription factor activity"/>
    <property type="evidence" value="ECO:0007669"/>
    <property type="project" value="TreeGrafter"/>
</dbReference>
<evidence type="ECO:0000256" key="1">
    <source>
        <dbReference type="ARBA" id="ARBA00022491"/>
    </source>
</evidence>
<dbReference type="SUPFAM" id="SSF46689">
    <property type="entry name" value="Homeodomain-like"/>
    <property type="match status" value="1"/>
</dbReference>
<dbReference type="RefSeq" id="WP_125081333.1">
    <property type="nucleotide sequence ID" value="NZ_CP034248.1"/>
</dbReference>
<accession>A0A3S8RQG0</accession>
<dbReference type="InterPro" id="IPR050109">
    <property type="entry name" value="HTH-type_TetR-like_transc_reg"/>
</dbReference>
<sequence length="189" mass="21806">MKESIIQAAVTEIGYRGLKFSIRDVTARLGMSTKTLYQHFSSKEALVSAIIQQSVQEMRAMERRIREDETLSLREKLRQSLAVLPVGLAFKDLRMLDELRTGYPKAWGYADEYMREGWDGIRQLIEEGVQSGEVKPFNFEIFMQMYIGSLYRLTEYVSVSRHDGLTLQEALGEIVDILLSGIIEERRME</sequence>
<dbReference type="Gene3D" id="1.10.357.10">
    <property type="entry name" value="Tetracycline Repressor, domain 2"/>
    <property type="match status" value="1"/>
</dbReference>
<dbReference type="Proteomes" id="UP000273145">
    <property type="component" value="Chromosome"/>
</dbReference>
<protein>
    <submittedName>
        <fullName evidence="7">TetR/AcrR family transcriptional regulator</fullName>
    </submittedName>
</protein>
<dbReference type="InterPro" id="IPR009057">
    <property type="entry name" value="Homeodomain-like_sf"/>
</dbReference>
<evidence type="ECO:0000256" key="4">
    <source>
        <dbReference type="ARBA" id="ARBA00023163"/>
    </source>
</evidence>
<feature type="DNA-binding region" description="H-T-H motif" evidence="5">
    <location>
        <begin position="21"/>
        <end position="40"/>
    </location>
</feature>
<feature type="domain" description="HTH tetR-type" evidence="6">
    <location>
        <begin position="1"/>
        <end position="58"/>
    </location>
</feature>
<reference evidence="7 8" key="1">
    <citation type="submission" date="2018-11" db="EMBL/GenBank/DDBJ databases">
        <title>Genome sequencing of Paenibacillus lentus DSM25539(T).</title>
        <authorList>
            <person name="Kook J.-K."/>
            <person name="Park S.-N."/>
            <person name="Lim Y.K."/>
        </authorList>
    </citation>
    <scope>NUCLEOTIDE SEQUENCE [LARGE SCALE GENOMIC DNA]</scope>
    <source>
        <strain evidence="7 8">DSM 25539</strain>
    </source>
</reference>
<dbReference type="Pfam" id="PF00440">
    <property type="entry name" value="TetR_N"/>
    <property type="match status" value="1"/>
</dbReference>
<gene>
    <name evidence="7" type="ORF">EIM92_02535</name>
</gene>
<evidence type="ECO:0000313" key="8">
    <source>
        <dbReference type="Proteomes" id="UP000273145"/>
    </source>
</evidence>
<keyword evidence="8" id="KW-1185">Reference proteome</keyword>
<dbReference type="Gene3D" id="1.10.10.60">
    <property type="entry name" value="Homeodomain-like"/>
    <property type="match status" value="1"/>
</dbReference>
<dbReference type="PANTHER" id="PTHR30055">
    <property type="entry name" value="HTH-TYPE TRANSCRIPTIONAL REGULATOR RUTR"/>
    <property type="match status" value="1"/>
</dbReference>
<dbReference type="PANTHER" id="PTHR30055:SF175">
    <property type="entry name" value="HTH-TYPE TRANSCRIPTIONAL REPRESSOR KSTR2"/>
    <property type="match status" value="1"/>
</dbReference>
<evidence type="ECO:0000256" key="2">
    <source>
        <dbReference type="ARBA" id="ARBA00023015"/>
    </source>
</evidence>
<evidence type="ECO:0000256" key="3">
    <source>
        <dbReference type="ARBA" id="ARBA00023125"/>
    </source>
</evidence>
<dbReference type="GO" id="GO:0000976">
    <property type="term" value="F:transcription cis-regulatory region binding"/>
    <property type="evidence" value="ECO:0007669"/>
    <property type="project" value="TreeGrafter"/>
</dbReference>
<keyword evidence="2" id="KW-0805">Transcription regulation</keyword>
<name>A0A3S8RQG0_9BACL</name>
<evidence type="ECO:0000259" key="6">
    <source>
        <dbReference type="PROSITE" id="PS50977"/>
    </source>
</evidence>
<dbReference type="SUPFAM" id="SSF48498">
    <property type="entry name" value="Tetracyclin repressor-like, C-terminal domain"/>
    <property type="match status" value="1"/>
</dbReference>
<dbReference type="KEGG" id="plen:EIM92_02535"/>
<evidence type="ECO:0000256" key="5">
    <source>
        <dbReference type="PROSITE-ProRule" id="PRU00335"/>
    </source>
</evidence>
<keyword evidence="1" id="KW-0678">Repressor</keyword>
<dbReference type="EMBL" id="CP034248">
    <property type="protein sequence ID" value="AZK45214.1"/>
    <property type="molecule type" value="Genomic_DNA"/>
</dbReference>
<dbReference type="AlphaFoldDB" id="A0A3S8RQG0"/>
<keyword evidence="4" id="KW-0804">Transcription</keyword>
<proteinExistence type="predicted"/>